<sequence>MLQPRYSLPQFRRSDLDQRVRSPHVGNLLFNFVQKIENKTQIQVKFVVLFQLNNSFLDRYFVSRSKSVTNSYFETLSLLKELNQGRQKFLKLSAFTNQLQKQRKAIRQQINVQLLQSGGFSYQWTRNSICNFDQVSHLIILCQLLRYELLP</sequence>
<dbReference type="EMBL" id="CATOUU010000990">
    <property type="protein sequence ID" value="CAI9965386.1"/>
    <property type="molecule type" value="Genomic_DNA"/>
</dbReference>
<dbReference type="EMBL" id="CAXDID020000148">
    <property type="protein sequence ID" value="CAL6041076.1"/>
    <property type="molecule type" value="Genomic_DNA"/>
</dbReference>
<dbReference type="AlphaFoldDB" id="A0AA86QST4"/>
<protein>
    <submittedName>
        <fullName evidence="2">Hypothetical_protein</fullName>
    </submittedName>
</protein>
<organism evidence="1">
    <name type="scientific">Hexamita inflata</name>
    <dbReference type="NCBI Taxonomy" id="28002"/>
    <lineage>
        <taxon>Eukaryota</taxon>
        <taxon>Metamonada</taxon>
        <taxon>Diplomonadida</taxon>
        <taxon>Hexamitidae</taxon>
        <taxon>Hexamitinae</taxon>
        <taxon>Hexamita</taxon>
    </lineage>
</organism>
<keyword evidence="3" id="KW-1185">Reference proteome</keyword>
<name>A0AA86QST4_9EUKA</name>
<accession>A0AA86QST4</accession>
<proteinExistence type="predicted"/>
<evidence type="ECO:0000313" key="1">
    <source>
        <dbReference type="EMBL" id="CAI9965386.1"/>
    </source>
</evidence>
<evidence type="ECO:0000313" key="3">
    <source>
        <dbReference type="Proteomes" id="UP001642409"/>
    </source>
</evidence>
<comment type="caution">
    <text evidence="1">The sequence shown here is derived from an EMBL/GenBank/DDBJ whole genome shotgun (WGS) entry which is preliminary data.</text>
</comment>
<reference evidence="2 3" key="2">
    <citation type="submission" date="2024-07" db="EMBL/GenBank/DDBJ databases">
        <authorList>
            <person name="Akdeniz Z."/>
        </authorList>
    </citation>
    <scope>NUCLEOTIDE SEQUENCE [LARGE SCALE GENOMIC DNA]</scope>
</reference>
<reference evidence="1" key="1">
    <citation type="submission" date="2023-06" db="EMBL/GenBank/DDBJ databases">
        <authorList>
            <person name="Kurt Z."/>
        </authorList>
    </citation>
    <scope>NUCLEOTIDE SEQUENCE</scope>
</reference>
<dbReference type="Proteomes" id="UP001642409">
    <property type="component" value="Unassembled WGS sequence"/>
</dbReference>
<gene>
    <name evidence="2" type="ORF">HINF_LOCUS38729</name>
    <name evidence="1" type="ORF">HINF_LOCUS53031</name>
</gene>
<evidence type="ECO:0000313" key="2">
    <source>
        <dbReference type="EMBL" id="CAL6041076.1"/>
    </source>
</evidence>